<dbReference type="KEGG" id="dfi:AXF13_02550"/>
<dbReference type="SUPFAM" id="SSF158791">
    <property type="entry name" value="MgtE N-terminal domain-like"/>
    <property type="match status" value="1"/>
</dbReference>
<gene>
    <name evidence="4" type="ORF">AXF13_02550</name>
</gene>
<evidence type="ECO:0000256" key="2">
    <source>
        <dbReference type="SAM" id="MobiDB-lite"/>
    </source>
</evidence>
<keyword evidence="5" id="KW-1185">Reference proteome</keyword>
<reference evidence="5" key="1">
    <citation type="submission" date="2016-02" db="EMBL/GenBank/DDBJ databases">
        <authorList>
            <person name="Holder M.E."/>
            <person name="Ajami N.J."/>
            <person name="Petrosino J.F."/>
        </authorList>
    </citation>
    <scope>NUCLEOTIDE SEQUENCE [LARGE SCALE GENOMIC DNA]</scope>
    <source>
        <strain evidence="5">CCUG 45958</strain>
    </source>
</reference>
<dbReference type="Proteomes" id="UP000069241">
    <property type="component" value="Chromosome"/>
</dbReference>
<evidence type="ECO:0000256" key="3">
    <source>
        <dbReference type="SAM" id="Phobius"/>
    </source>
</evidence>
<keyword evidence="3" id="KW-0812">Transmembrane</keyword>
<dbReference type="EMBL" id="CP014229">
    <property type="protein sequence ID" value="AMD89078.1"/>
    <property type="molecule type" value="Genomic_DNA"/>
</dbReference>
<feature type="compositionally biased region" description="Pro residues" evidence="2">
    <location>
        <begin position="302"/>
        <end position="318"/>
    </location>
</feature>
<feature type="region of interest" description="Disordered" evidence="2">
    <location>
        <begin position="59"/>
        <end position="143"/>
    </location>
</feature>
<protein>
    <recommendedName>
        <fullName evidence="6">Magnesium transporter MgtE</fullName>
    </recommendedName>
</protein>
<feature type="transmembrane region" description="Helical" evidence="3">
    <location>
        <begin position="20"/>
        <end position="44"/>
    </location>
</feature>
<dbReference type="AlphaFoldDB" id="A0A0X8JHU5"/>
<evidence type="ECO:0008006" key="6">
    <source>
        <dbReference type="Google" id="ProtNLM"/>
    </source>
</evidence>
<accession>A0A0X8JHU5</accession>
<feature type="region of interest" description="Disordered" evidence="2">
    <location>
        <begin position="239"/>
        <end position="326"/>
    </location>
</feature>
<organism evidence="4 5">
    <name type="scientific">Desulfovibrio fairfieldensis</name>
    <dbReference type="NCBI Taxonomy" id="44742"/>
    <lineage>
        <taxon>Bacteria</taxon>
        <taxon>Pseudomonadati</taxon>
        <taxon>Thermodesulfobacteriota</taxon>
        <taxon>Desulfovibrionia</taxon>
        <taxon>Desulfovibrionales</taxon>
        <taxon>Desulfovibrionaceae</taxon>
        <taxon>Desulfovibrio</taxon>
    </lineage>
</organism>
<feature type="compositionally biased region" description="Low complexity" evidence="2">
    <location>
        <begin position="92"/>
        <end position="102"/>
    </location>
</feature>
<feature type="compositionally biased region" description="Basic and acidic residues" evidence="2">
    <location>
        <begin position="81"/>
        <end position="90"/>
    </location>
</feature>
<sequence length="434" mass="45432">MTKSRPSAIRLRLSRLFRWLAVLCFIKLAILGMLMLDVPLPVWLGGVPNDAARLDTQKTTRETVPEAGPVASVNPAATASRDPDSRENLRKSAPAAAAAASSGQDLQTDALPGGDMPQGSAAAQLAAAAKPRRHAQQAGTESALPAPLVAAKVRSVPDADSAAFTPPRLPAPAPLGAPVAEAGTPAPAENPVSLLAAAPVRQPGHDDGLLDILGLKSLPIPRLGSVQAAHAAALDMPVPQAPAASSPFAPAEQTAPMAMPGAPDIPADIPRGQGTDGAPLPPRSAGASSALPSLPQNGQPATLPPPAPRVTPTAPPGDPNDKAQDLARQQQDILMLRQQMDQRLKDLQDAEQKMKDMIREAKGLEDKKIRNLIQMYANMKPRTAAKALESMDERVAIRILSGMAPKQSGEILTYTNPVKTAKFTELITRMRLPD</sequence>
<dbReference type="STRING" id="44742.AXF13_02550"/>
<evidence type="ECO:0000313" key="5">
    <source>
        <dbReference type="Proteomes" id="UP000069241"/>
    </source>
</evidence>
<keyword evidence="3" id="KW-1133">Transmembrane helix</keyword>
<evidence type="ECO:0000313" key="4">
    <source>
        <dbReference type="EMBL" id="AMD89078.1"/>
    </source>
</evidence>
<feature type="compositionally biased region" description="Low complexity" evidence="2">
    <location>
        <begin position="283"/>
        <end position="295"/>
    </location>
</feature>
<evidence type="ECO:0000256" key="1">
    <source>
        <dbReference type="SAM" id="Coils"/>
    </source>
</evidence>
<keyword evidence="3" id="KW-0472">Membrane</keyword>
<feature type="compositionally biased region" description="Low complexity" evidence="2">
    <location>
        <begin position="239"/>
        <end position="251"/>
    </location>
</feature>
<feature type="coiled-coil region" evidence="1">
    <location>
        <begin position="333"/>
        <end position="367"/>
    </location>
</feature>
<dbReference type="RefSeq" id="WP_062251528.1">
    <property type="nucleotide sequence ID" value="NZ_CP014229.1"/>
</dbReference>
<keyword evidence="1" id="KW-0175">Coiled coil</keyword>
<proteinExistence type="predicted"/>
<name>A0A0X8JHU5_9BACT</name>